<reference evidence="1" key="1">
    <citation type="submission" date="2019-04" db="EMBL/GenBank/DDBJ databases">
        <title>Microbes associate with the intestines of laboratory mice.</title>
        <authorList>
            <person name="Navarre W."/>
            <person name="Wong E."/>
            <person name="Huang K."/>
            <person name="Tropini C."/>
            <person name="Ng K."/>
            <person name="Yu B."/>
        </authorList>
    </citation>
    <scope>NUCLEOTIDE SEQUENCE</scope>
    <source>
        <strain evidence="1">NM01_1-7b</strain>
    </source>
</reference>
<keyword evidence="2" id="KW-1185">Reference proteome</keyword>
<accession>A0AC61S2C1</accession>
<evidence type="ECO:0000313" key="2">
    <source>
        <dbReference type="Proteomes" id="UP000304953"/>
    </source>
</evidence>
<organism evidence="1 2">
    <name type="scientific">Petralouisia muris</name>
    <dbReference type="NCBI Taxonomy" id="3032872"/>
    <lineage>
        <taxon>Bacteria</taxon>
        <taxon>Bacillati</taxon>
        <taxon>Bacillota</taxon>
        <taxon>Clostridia</taxon>
        <taxon>Lachnospirales</taxon>
        <taxon>Lachnospiraceae</taxon>
        <taxon>Petralouisia</taxon>
    </lineage>
</organism>
<name>A0AC61S2C1_9FIRM</name>
<proteinExistence type="predicted"/>
<comment type="caution">
    <text evidence="1">The sequence shown here is derived from an EMBL/GenBank/DDBJ whole genome shotgun (WGS) entry which is preliminary data.</text>
</comment>
<dbReference type="EMBL" id="SRYA01000001">
    <property type="protein sequence ID" value="TGY98371.1"/>
    <property type="molecule type" value="Genomic_DNA"/>
</dbReference>
<protein>
    <submittedName>
        <fullName evidence="1">Uncharacterized protein</fullName>
    </submittedName>
</protein>
<evidence type="ECO:0000313" key="1">
    <source>
        <dbReference type="EMBL" id="TGY98371.1"/>
    </source>
</evidence>
<gene>
    <name evidence="1" type="ORF">E5329_00945</name>
</gene>
<dbReference type="Proteomes" id="UP000304953">
    <property type="component" value="Unassembled WGS sequence"/>
</dbReference>
<sequence length="472" mass="53173">MKGRQIIEFMSGSRNFRALALFLAGMALMTGAARAADNFLIPRVSVSSPAEKKLEYHVQIQGQIQAEKEAAVYCRENLRVAQVPVREGEQVQKGELLLAVDLDSLSLRIRELEQEIQKMNLQIEDLQTAYQKQVQQQNREFQRAGQDYDETVSRMQSQVSQADLELQQAEEALRQHENQKPQEEMGRRKEKAAEPEENDAEGGTLAEWSQRQQELLQQYQEKQKAYEEILAASEEAVKTAARQLEDAGEETAQDHSGTLLEIEKQKLEDSLENYNKLEQAEGKIYAEVDGRVKTLNISVGSSVGSEPVMILEDYGQSFRFEGSVEEDENLRLEEGMEGVLEADGGNIRLEGVKIREAVLEEGIWQVSAAVDSSAACQAKEAVLSITKESPWYDAVIPRSSLQYGEQENYIIRVREKETILGVETVAEYVPVTLLEKSADYAAVKGEISREDIIVTDADKNIKEGERIRIVRE</sequence>